<name>A0ABY5VFJ0_9FIRM</name>
<evidence type="ECO:0000259" key="5">
    <source>
        <dbReference type="Pfam" id="PF13407"/>
    </source>
</evidence>
<reference evidence="6" key="1">
    <citation type="journal article" date="2022" name="Cell">
        <title>Design, construction, and in vivo augmentation of a complex gut microbiome.</title>
        <authorList>
            <person name="Cheng A.G."/>
            <person name="Ho P.Y."/>
            <person name="Aranda-Diaz A."/>
            <person name="Jain S."/>
            <person name="Yu F.B."/>
            <person name="Meng X."/>
            <person name="Wang M."/>
            <person name="Iakiviak M."/>
            <person name="Nagashima K."/>
            <person name="Zhao A."/>
            <person name="Murugkar P."/>
            <person name="Patil A."/>
            <person name="Atabakhsh K."/>
            <person name="Weakley A."/>
            <person name="Yan J."/>
            <person name="Brumbaugh A.R."/>
            <person name="Higginbottom S."/>
            <person name="Dimas A."/>
            <person name="Shiver A.L."/>
            <person name="Deutschbauer A."/>
            <person name="Neff N."/>
            <person name="Sonnenburg J.L."/>
            <person name="Huang K.C."/>
            <person name="Fischbach M.A."/>
        </authorList>
    </citation>
    <scope>NUCLEOTIDE SEQUENCE</scope>
    <source>
        <strain evidence="6">DSM 19829</strain>
    </source>
</reference>
<dbReference type="PANTHER" id="PTHR30036">
    <property type="entry name" value="D-XYLOSE-BINDING PERIPLASMIC PROTEIN"/>
    <property type="match status" value="1"/>
</dbReference>
<dbReference type="PROSITE" id="PS51257">
    <property type="entry name" value="PROKAR_LIPOPROTEIN"/>
    <property type="match status" value="1"/>
</dbReference>
<evidence type="ECO:0000256" key="2">
    <source>
        <dbReference type="ARBA" id="ARBA00007639"/>
    </source>
</evidence>
<dbReference type="Proteomes" id="UP001060164">
    <property type="component" value="Chromosome"/>
</dbReference>
<dbReference type="Pfam" id="PF13407">
    <property type="entry name" value="Peripla_BP_4"/>
    <property type="match status" value="1"/>
</dbReference>
<feature type="domain" description="Periplasmic binding protein" evidence="5">
    <location>
        <begin position="64"/>
        <end position="320"/>
    </location>
</feature>
<sequence>MKKMLAMLVAGCMIFSMMACGGSSDSKETSGDTDSKAQESTEAKSDEGSDAGESGELDTSKLSIGVVMKLYDEFQNKVIDGAEDAAKEIGAKISCIAPDDITDAAQQVQMIENFISQDVDILLVDPNIADSVLNVLNDAVAKDIKVVLVDTDSPNFENPVTYVGTANYDAAFEGAKEFASRLPEGANVVIATGQQGDDNHEKRSKGYKDAMEEAGCNVLDLQYCDNSADLTASQVEDWFQKYGVDGIDAVMCTDDDASMGAIQAIKQNNATDKIKVCSFNGFQVAIQQIEQGNMEMTIAQQPYKMGYDSVMCGVGALKGETYERQIPVDVEIIDASNYEDYKE</sequence>
<gene>
    <name evidence="6" type="ORF">NQ502_12765</name>
</gene>
<feature type="compositionally biased region" description="Basic and acidic residues" evidence="3">
    <location>
        <begin position="25"/>
        <end position="47"/>
    </location>
</feature>
<evidence type="ECO:0000313" key="6">
    <source>
        <dbReference type="EMBL" id="UWP58248.1"/>
    </source>
</evidence>
<dbReference type="RefSeq" id="WP_028529304.1">
    <property type="nucleotide sequence ID" value="NZ_CABLBR010000021.1"/>
</dbReference>
<feature type="signal peptide" evidence="4">
    <location>
        <begin position="1"/>
        <end position="19"/>
    </location>
</feature>
<evidence type="ECO:0000256" key="4">
    <source>
        <dbReference type="SAM" id="SignalP"/>
    </source>
</evidence>
<organism evidence="6 7">
    <name type="scientific">Ruminococcus gauvreauii</name>
    <dbReference type="NCBI Taxonomy" id="438033"/>
    <lineage>
        <taxon>Bacteria</taxon>
        <taxon>Bacillati</taxon>
        <taxon>Bacillota</taxon>
        <taxon>Clostridia</taxon>
        <taxon>Eubacteriales</taxon>
        <taxon>Oscillospiraceae</taxon>
        <taxon>Ruminococcus</taxon>
    </lineage>
</organism>
<dbReference type="InterPro" id="IPR025997">
    <property type="entry name" value="SBP_2_dom"/>
</dbReference>
<dbReference type="SUPFAM" id="SSF53822">
    <property type="entry name" value="Periplasmic binding protein-like I"/>
    <property type="match status" value="1"/>
</dbReference>
<accession>A0ABY5VFJ0</accession>
<feature type="region of interest" description="Disordered" evidence="3">
    <location>
        <begin position="23"/>
        <end position="57"/>
    </location>
</feature>
<dbReference type="InterPro" id="IPR050555">
    <property type="entry name" value="Bact_Solute-Bind_Prot2"/>
</dbReference>
<comment type="subcellular location">
    <subcellularLocation>
        <location evidence="1">Cell envelope</location>
    </subcellularLocation>
</comment>
<comment type="similarity">
    <text evidence="2">Belongs to the bacterial solute-binding protein 2 family.</text>
</comment>
<dbReference type="EMBL" id="CP102290">
    <property type="protein sequence ID" value="UWP58248.1"/>
    <property type="molecule type" value="Genomic_DNA"/>
</dbReference>
<protein>
    <submittedName>
        <fullName evidence="6">Sugar ABC transporter substrate-binding protein</fullName>
    </submittedName>
</protein>
<dbReference type="PANTHER" id="PTHR30036:SF7">
    <property type="entry name" value="ABC TRANSPORTER PERIPLASMIC-BINDING PROTEIN YPHF"/>
    <property type="match status" value="1"/>
</dbReference>
<feature type="chain" id="PRO_5047390628" evidence="4">
    <location>
        <begin position="20"/>
        <end position="343"/>
    </location>
</feature>
<dbReference type="CDD" id="cd01536">
    <property type="entry name" value="PBP1_ABC_sugar_binding-like"/>
    <property type="match status" value="1"/>
</dbReference>
<evidence type="ECO:0000256" key="1">
    <source>
        <dbReference type="ARBA" id="ARBA00004196"/>
    </source>
</evidence>
<dbReference type="InterPro" id="IPR028082">
    <property type="entry name" value="Peripla_BP_I"/>
</dbReference>
<evidence type="ECO:0000313" key="7">
    <source>
        <dbReference type="Proteomes" id="UP001060164"/>
    </source>
</evidence>
<proteinExistence type="inferred from homology"/>
<dbReference type="Gene3D" id="3.40.50.2300">
    <property type="match status" value="2"/>
</dbReference>
<keyword evidence="7" id="KW-1185">Reference proteome</keyword>
<evidence type="ECO:0000256" key="3">
    <source>
        <dbReference type="SAM" id="MobiDB-lite"/>
    </source>
</evidence>
<keyword evidence="4" id="KW-0732">Signal</keyword>